<sequence>MSASLATIEGNTALDTRRSSASACEYAAMCFPDDDDLRDDLLTAALGDFAAGDVASTRAWCAYTARIVAAIGHEAALDGYTNVQKAALRMAWAAQFALNPEEARSTVGAVNAIGPRLKGVTQRLYVGARDGTPRYACSGRHHMT</sequence>
<name>A0ABQ6JGW0_9ACTN</name>
<accession>A0ABQ6JGW0</accession>
<organism evidence="1 2">
    <name type="scientific">Angustibacter aerolatus</name>
    <dbReference type="NCBI Taxonomy" id="1162965"/>
    <lineage>
        <taxon>Bacteria</taxon>
        <taxon>Bacillati</taxon>
        <taxon>Actinomycetota</taxon>
        <taxon>Actinomycetes</taxon>
        <taxon>Kineosporiales</taxon>
        <taxon>Kineosporiaceae</taxon>
    </lineage>
</organism>
<proteinExistence type="predicted"/>
<evidence type="ECO:0000313" key="1">
    <source>
        <dbReference type="EMBL" id="GMA87435.1"/>
    </source>
</evidence>
<reference evidence="2" key="1">
    <citation type="journal article" date="2019" name="Int. J. Syst. Evol. Microbiol.">
        <title>The Global Catalogue of Microorganisms (GCM) 10K type strain sequencing project: providing services to taxonomists for standard genome sequencing and annotation.</title>
        <authorList>
            <consortium name="The Broad Institute Genomics Platform"/>
            <consortium name="The Broad Institute Genome Sequencing Center for Infectious Disease"/>
            <person name="Wu L."/>
            <person name="Ma J."/>
        </authorList>
    </citation>
    <scope>NUCLEOTIDE SEQUENCE [LARGE SCALE GENOMIC DNA]</scope>
    <source>
        <strain evidence="2">NBRC 108730</strain>
    </source>
</reference>
<evidence type="ECO:0000313" key="2">
    <source>
        <dbReference type="Proteomes" id="UP001157017"/>
    </source>
</evidence>
<dbReference type="EMBL" id="BSUZ01000001">
    <property type="protein sequence ID" value="GMA87435.1"/>
    <property type="molecule type" value="Genomic_DNA"/>
</dbReference>
<comment type="caution">
    <text evidence="1">The sequence shown here is derived from an EMBL/GenBank/DDBJ whole genome shotgun (WGS) entry which is preliminary data.</text>
</comment>
<gene>
    <name evidence="1" type="ORF">GCM10025868_26850</name>
</gene>
<keyword evidence="2" id="KW-1185">Reference proteome</keyword>
<dbReference type="Proteomes" id="UP001157017">
    <property type="component" value="Unassembled WGS sequence"/>
</dbReference>
<protein>
    <submittedName>
        <fullName evidence="1">Uncharacterized protein</fullName>
    </submittedName>
</protein>